<dbReference type="EMBL" id="GBRH01221761">
    <property type="protein sequence ID" value="JAD76134.1"/>
    <property type="molecule type" value="Transcribed_RNA"/>
</dbReference>
<organism evidence="1">
    <name type="scientific">Arundo donax</name>
    <name type="common">Giant reed</name>
    <name type="synonym">Donax arundinaceus</name>
    <dbReference type="NCBI Taxonomy" id="35708"/>
    <lineage>
        <taxon>Eukaryota</taxon>
        <taxon>Viridiplantae</taxon>
        <taxon>Streptophyta</taxon>
        <taxon>Embryophyta</taxon>
        <taxon>Tracheophyta</taxon>
        <taxon>Spermatophyta</taxon>
        <taxon>Magnoliopsida</taxon>
        <taxon>Liliopsida</taxon>
        <taxon>Poales</taxon>
        <taxon>Poaceae</taxon>
        <taxon>PACMAD clade</taxon>
        <taxon>Arundinoideae</taxon>
        <taxon>Arundineae</taxon>
        <taxon>Arundo</taxon>
    </lineage>
</organism>
<sequence length="69" mass="7923">MQGSMRYCIFSKCFSKSSITNLSKRLIPNPASLHTWLSTIGLNWQSSPTRTACFNQRRRRGINNSHSFT</sequence>
<reference evidence="1" key="1">
    <citation type="submission" date="2014-09" db="EMBL/GenBank/DDBJ databases">
        <authorList>
            <person name="Magalhaes I.L.F."/>
            <person name="Oliveira U."/>
            <person name="Santos F.R."/>
            <person name="Vidigal T.H.D.A."/>
            <person name="Brescovit A.D."/>
            <person name="Santos A.J."/>
        </authorList>
    </citation>
    <scope>NUCLEOTIDE SEQUENCE</scope>
    <source>
        <tissue evidence="1">Shoot tissue taken approximately 20 cm above the soil surface</tissue>
    </source>
</reference>
<reference evidence="1" key="2">
    <citation type="journal article" date="2015" name="Data Brief">
        <title>Shoot transcriptome of the giant reed, Arundo donax.</title>
        <authorList>
            <person name="Barrero R.A."/>
            <person name="Guerrero F.D."/>
            <person name="Moolhuijzen P."/>
            <person name="Goolsby J.A."/>
            <person name="Tidwell J."/>
            <person name="Bellgard S.E."/>
            <person name="Bellgard M.I."/>
        </authorList>
    </citation>
    <scope>NUCLEOTIDE SEQUENCE</scope>
    <source>
        <tissue evidence="1">Shoot tissue taken approximately 20 cm above the soil surface</tissue>
    </source>
</reference>
<name>A0A0A9CIP8_ARUDO</name>
<protein>
    <submittedName>
        <fullName evidence="1">Uncharacterized protein</fullName>
    </submittedName>
</protein>
<accession>A0A0A9CIP8</accession>
<dbReference type="AlphaFoldDB" id="A0A0A9CIP8"/>
<proteinExistence type="predicted"/>
<evidence type="ECO:0000313" key="1">
    <source>
        <dbReference type="EMBL" id="JAD76134.1"/>
    </source>
</evidence>